<sequence length="95" mass="11073">MNQQVVSLLYIVALFALLYFLLIRPQQQRQKKHMEMIRNLKVNDPIVTIGGIYGTIVKIKDDTLVVRVADNVRIEILKNAVAQVRPREEEEEKEK</sequence>
<dbReference type="STRING" id="1121432.SAMN02745219_01929"/>
<evidence type="ECO:0000256" key="3">
    <source>
        <dbReference type="ARBA" id="ARBA00022448"/>
    </source>
</evidence>
<feature type="transmembrane region" description="Helical" evidence="10">
    <location>
        <begin position="6"/>
        <end position="23"/>
    </location>
</feature>
<dbReference type="GO" id="GO:0005886">
    <property type="term" value="C:plasma membrane"/>
    <property type="evidence" value="ECO:0007669"/>
    <property type="project" value="UniProtKB-SubCell"/>
</dbReference>
<proteinExistence type="inferred from homology"/>
<keyword evidence="6" id="KW-0653">Protein transport</keyword>
<dbReference type="Pfam" id="PF02699">
    <property type="entry name" value="YajC"/>
    <property type="match status" value="1"/>
</dbReference>
<evidence type="ECO:0000256" key="10">
    <source>
        <dbReference type="SAM" id="Phobius"/>
    </source>
</evidence>
<dbReference type="RefSeq" id="WP_072869201.1">
    <property type="nucleotide sequence ID" value="NZ_FQZM01000022.1"/>
</dbReference>
<keyword evidence="7 10" id="KW-1133">Transmembrane helix</keyword>
<dbReference type="GO" id="GO:0015031">
    <property type="term" value="P:protein transport"/>
    <property type="evidence" value="ECO:0007669"/>
    <property type="project" value="UniProtKB-KW"/>
</dbReference>
<comment type="subcellular location">
    <subcellularLocation>
        <location evidence="1">Cell membrane</location>
        <topology evidence="1">Single-pass membrane protein</topology>
    </subcellularLocation>
</comment>
<dbReference type="SMART" id="SM01323">
    <property type="entry name" value="YajC"/>
    <property type="match status" value="1"/>
</dbReference>
<dbReference type="OrthoDB" id="9800132at2"/>
<dbReference type="PANTHER" id="PTHR33909:SF1">
    <property type="entry name" value="SEC TRANSLOCON ACCESSORY COMPLEX SUBUNIT YAJC"/>
    <property type="match status" value="1"/>
</dbReference>
<dbReference type="AlphaFoldDB" id="A0A1M6H7J4"/>
<evidence type="ECO:0000256" key="5">
    <source>
        <dbReference type="ARBA" id="ARBA00022692"/>
    </source>
</evidence>
<reference evidence="12" key="1">
    <citation type="submission" date="2016-11" db="EMBL/GenBank/DDBJ databases">
        <authorList>
            <person name="Varghese N."/>
            <person name="Submissions S."/>
        </authorList>
    </citation>
    <scope>NUCLEOTIDE SEQUENCE [LARGE SCALE GENOMIC DNA]</scope>
    <source>
        <strain evidence="12">DSM 16057</strain>
    </source>
</reference>
<accession>A0A1M6H7J4</accession>
<organism evidence="11 12">
    <name type="scientific">Desulfofundulus thermosubterraneus DSM 16057</name>
    <dbReference type="NCBI Taxonomy" id="1121432"/>
    <lineage>
        <taxon>Bacteria</taxon>
        <taxon>Bacillati</taxon>
        <taxon>Bacillota</taxon>
        <taxon>Clostridia</taxon>
        <taxon>Eubacteriales</taxon>
        <taxon>Peptococcaceae</taxon>
        <taxon>Desulfofundulus</taxon>
    </lineage>
</organism>
<dbReference type="Proteomes" id="UP000184529">
    <property type="component" value="Unassembled WGS sequence"/>
</dbReference>
<keyword evidence="5 10" id="KW-0812">Transmembrane</keyword>
<evidence type="ECO:0000256" key="6">
    <source>
        <dbReference type="ARBA" id="ARBA00022927"/>
    </source>
</evidence>
<comment type="similarity">
    <text evidence="2">Belongs to the YajC family.</text>
</comment>
<keyword evidence="9 10" id="KW-0472">Membrane</keyword>
<dbReference type="NCBIfam" id="TIGR00739">
    <property type="entry name" value="yajC"/>
    <property type="match status" value="1"/>
</dbReference>
<evidence type="ECO:0000256" key="4">
    <source>
        <dbReference type="ARBA" id="ARBA00022475"/>
    </source>
</evidence>
<gene>
    <name evidence="11" type="ORF">SAMN02745219_01929</name>
</gene>
<evidence type="ECO:0000256" key="8">
    <source>
        <dbReference type="ARBA" id="ARBA00023010"/>
    </source>
</evidence>
<dbReference type="PANTHER" id="PTHR33909">
    <property type="entry name" value="SEC TRANSLOCON ACCESSORY COMPLEX SUBUNIT YAJC"/>
    <property type="match status" value="1"/>
</dbReference>
<keyword evidence="3" id="KW-0813">Transport</keyword>
<keyword evidence="12" id="KW-1185">Reference proteome</keyword>
<dbReference type="EMBL" id="FQZM01000022">
    <property type="protein sequence ID" value="SHJ18201.1"/>
    <property type="molecule type" value="Genomic_DNA"/>
</dbReference>
<dbReference type="PRINTS" id="PR01853">
    <property type="entry name" value="YAJCTRNLCASE"/>
</dbReference>
<keyword evidence="8" id="KW-0811">Translocation</keyword>
<evidence type="ECO:0000256" key="2">
    <source>
        <dbReference type="ARBA" id="ARBA00006742"/>
    </source>
</evidence>
<evidence type="ECO:0000256" key="9">
    <source>
        <dbReference type="ARBA" id="ARBA00023136"/>
    </source>
</evidence>
<evidence type="ECO:0000256" key="7">
    <source>
        <dbReference type="ARBA" id="ARBA00022989"/>
    </source>
</evidence>
<evidence type="ECO:0000313" key="11">
    <source>
        <dbReference type="EMBL" id="SHJ18201.1"/>
    </source>
</evidence>
<keyword evidence="4" id="KW-1003">Cell membrane</keyword>
<evidence type="ECO:0000256" key="1">
    <source>
        <dbReference type="ARBA" id="ARBA00004162"/>
    </source>
</evidence>
<evidence type="ECO:0000313" key="12">
    <source>
        <dbReference type="Proteomes" id="UP000184529"/>
    </source>
</evidence>
<dbReference type="InterPro" id="IPR003849">
    <property type="entry name" value="Preprotein_translocase_YajC"/>
</dbReference>
<protein>
    <submittedName>
        <fullName evidence="11">Preprotein translocase subunit YajC</fullName>
    </submittedName>
</protein>
<name>A0A1M6H7J4_9FIRM</name>